<gene>
    <name evidence="15" type="primary">pknB</name>
    <name evidence="15" type="ORF">QDX21_08945</name>
</gene>
<dbReference type="InterPro" id="IPR017441">
    <property type="entry name" value="Protein_kinase_ATP_BS"/>
</dbReference>
<dbReference type="EC" id="2.7.11.1" evidence="1"/>
<dbReference type="PANTHER" id="PTHR43289">
    <property type="entry name" value="MITOGEN-ACTIVATED PROTEIN KINASE KINASE KINASE 20-RELATED"/>
    <property type="match status" value="1"/>
</dbReference>
<evidence type="ECO:0000313" key="15">
    <source>
        <dbReference type="EMBL" id="WGH92442.1"/>
    </source>
</evidence>
<dbReference type="Pfam" id="PF03793">
    <property type="entry name" value="PASTA"/>
    <property type="match status" value="3"/>
</dbReference>
<dbReference type="InterPro" id="IPR000719">
    <property type="entry name" value="Prot_kinase_dom"/>
</dbReference>
<dbReference type="PROSITE" id="PS50011">
    <property type="entry name" value="PROTEIN_KINASE_DOM"/>
    <property type="match status" value="1"/>
</dbReference>
<dbReference type="AlphaFoldDB" id="A0AAJ6DC52"/>
<dbReference type="SMART" id="SM00740">
    <property type="entry name" value="PASTA"/>
    <property type="match status" value="3"/>
</dbReference>
<keyword evidence="4" id="KW-0677">Repeat</keyword>
<sequence length="636" mass="68746">MSEQQVLNNRYEIGELIGRGGMADVYLGHDQRLGRQVAIKMMRPDLARDPQFQTRFQREAHSSAALNHPNIVAVFDTGEERLPDTDHTGVSCPFMIMEYVSGSTLRTLLRSSEVSIDDAVHWMSGVLAALNYSHEHGIVHRDIKPANVMVTETGDVKVMDFGIARALSDSSTTMTQTQAVVGTAQYLSPEQARGEQVDYRSDLYSAGCVLFELVTGRPPFVGESPVSVAYQHVREDPPMASTIDPDVTPALEAVITKALSKDPDDRFDTGADFAQALENAHYHGIFPDHDEEATAQHTTVLPAAVPMAGPGSEAEATQAFPTVSATESEQDPLDPFAPNHDDEGYVVEDLDEPQPRKKKKSTAWIWIVVLLLLAGAGVAGWWFYQDWQQQQIEQSQVTVPDVAGMSQTDAQNALTTAGLRPVIENVHDDEIAADIAVGTDPAAGETLQEYDEITLKISMGPEEVVLPEDLAGASEATVRDTLEDLGLQVGDINYVNSATVDRDRLVNTNPELGSTVSYGATISLQMSNGQVEVPDVIGRSQADAVRALEADGVGLSANVETEETDEAQPDTVIKQSVTAGNTVDQGSTITITVAIEPPEPTPTDEQTTAEPSPEEDTTSPEESEPEETTPTPEDEN</sequence>
<dbReference type="Pfam" id="PF00069">
    <property type="entry name" value="Pkinase"/>
    <property type="match status" value="1"/>
</dbReference>
<dbReference type="GO" id="GO:0004674">
    <property type="term" value="F:protein serine/threonine kinase activity"/>
    <property type="evidence" value="ECO:0007669"/>
    <property type="project" value="UniProtKB-KW"/>
</dbReference>
<feature type="transmembrane region" description="Helical" evidence="12">
    <location>
        <begin position="363"/>
        <end position="384"/>
    </location>
</feature>
<evidence type="ECO:0000256" key="9">
    <source>
        <dbReference type="ARBA" id="ARBA00048679"/>
    </source>
</evidence>
<dbReference type="Gene3D" id="3.30.10.20">
    <property type="match status" value="3"/>
</dbReference>
<keyword evidence="3" id="KW-0808">Transferase</keyword>
<evidence type="ECO:0000256" key="6">
    <source>
        <dbReference type="ARBA" id="ARBA00022777"/>
    </source>
</evidence>
<evidence type="ECO:0000256" key="7">
    <source>
        <dbReference type="ARBA" id="ARBA00022840"/>
    </source>
</evidence>
<comment type="catalytic activity">
    <reaction evidence="8">
        <text>L-threonyl-[protein] + ATP = O-phospho-L-threonyl-[protein] + ADP + H(+)</text>
        <dbReference type="Rhea" id="RHEA:46608"/>
        <dbReference type="Rhea" id="RHEA-COMP:11060"/>
        <dbReference type="Rhea" id="RHEA-COMP:11605"/>
        <dbReference type="ChEBI" id="CHEBI:15378"/>
        <dbReference type="ChEBI" id="CHEBI:30013"/>
        <dbReference type="ChEBI" id="CHEBI:30616"/>
        <dbReference type="ChEBI" id="CHEBI:61977"/>
        <dbReference type="ChEBI" id="CHEBI:456216"/>
        <dbReference type="EC" id="2.7.11.1"/>
    </reaction>
</comment>
<dbReference type="FunFam" id="3.30.200.20:FF:000035">
    <property type="entry name" value="Serine/threonine protein kinase Stk1"/>
    <property type="match status" value="1"/>
</dbReference>
<evidence type="ECO:0000259" key="13">
    <source>
        <dbReference type="PROSITE" id="PS50011"/>
    </source>
</evidence>
<evidence type="ECO:0000256" key="11">
    <source>
        <dbReference type="SAM" id="MobiDB-lite"/>
    </source>
</evidence>
<feature type="compositionally biased region" description="Acidic residues" evidence="11">
    <location>
        <begin position="612"/>
        <end position="636"/>
    </location>
</feature>
<feature type="domain" description="PASTA" evidence="14">
    <location>
        <begin position="393"/>
        <end position="459"/>
    </location>
</feature>
<dbReference type="GO" id="GO:0045717">
    <property type="term" value="P:negative regulation of fatty acid biosynthetic process"/>
    <property type="evidence" value="ECO:0007669"/>
    <property type="project" value="UniProtKB-ARBA"/>
</dbReference>
<evidence type="ECO:0000256" key="8">
    <source>
        <dbReference type="ARBA" id="ARBA00047899"/>
    </source>
</evidence>
<feature type="domain" description="PASTA" evidence="14">
    <location>
        <begin position="527"/>
        <end position="595"/>
    </location>
</feature>
<keyword evidence="16" id="KW-1185">Reference proteome</keyword>
<keyword evidence="2" id="KW-0723">Serine/threonine-protein kinase</keyword>
<protein>
    <recommendedName>
        <fullName evidence="1">non-specific serine/threonine protein kinase</fullName>
        <ecNumber evidence="1">2.7.11.1</ecNumber>
    </recommendedName>
</protein>
<reference evidence="15 16" key="1">
    <citation type="submission" date="2023-03" db="EMBL/GenBank/DDBJ databases">
        <title>Complete genome sequences of several Auritidibacter ignavus strains isolated from ear infections.</title>
        <authorList>
            <person name="Baehr T."/>
            <person name="Baumhoegger A.M."/>
        </authorList>
    </citation>
    <scope>NUCLEOTIDE SEQUENCE [LARGE SCALE GENOMIC DNA]</scope>
    <source>
        <strain evidence="15 16">BABAE-6</strain>
    </source>
</reference>
<comment type="catalytic activity">
    <reaction evidence="9">
        <text>L-seryl-[protein] + ATP = O-phospho-L-seryl-[protein] + ADP + H(+)</text>
        <dbReference type="Rhea" id="RHEA:17989"/>
        <dbReference type="Rhea" id="RHEA-COMP:9863"/>
        <dbReference type="Rhea" id="RHEA-COMP:11604"/>
        <dbReference type="ChEBI" id="CHEBI:15378"/>
        <dbReference type="ChEBI" id="CHEBI:29999"/>
        <dbReference type="ChEBI" id="CHEBI:30616"/>
        <dbReference type="ChEBI" id="CHEBI:83421"/>
        <dbReference type="ChEBI" id="CHEBI:456216"/>
        <dbReference type="EC" id="2.7.11.1"/>
    </reaction>
</comment>
<dbReference type="NCBIfam" id="NF033483">
    <property type="entry name" value="PknB_PASTA_kin"/>
    <property type="match status" value="1"/>
</dbReference>
<keyword evidence="5 10" id="KW-0547">Nucleotide-binding</keyword>
<evidence type="ECO:0000256" key="12">
    <source>
        <dbReference type="SAM" id="Phobius"/>
    </source>
</evidence>
<feature type="region of interest" description="Disordered" evidence="11">
    <location>
        <begin position="592"/>
        <end position="636"/>
    </location>
</feature>
<name>A0AAJ6DC52_9MICC</name>
<dbReference type="Proteomes" id="UP001224674">
    <property type="component" value="Chromosome"/>
</dbReference>
<keyword evidence="12" id="KW-1133">Transmembrane helix</keyword>
<dbReference type="InterPro" id="IPR005543">
    <property type="entry name" value="PASTA_dom"/>
</dbReference>
<evidence type="ECO:0000256" key="4">
    <source>
        <dbReference type="ARBA" id="ARBA00022737"/>
    </source>
</evidence>
<evidence type="ECO:0000256" key="5">
    <source>
        <dbReference type="ARBA" id="ARBA00022741"/>
    </source>
</evidence>
<dbReference type="CDD" id="cd14014">
    <property type="entry name" value="STKc_PknB_like"/>
    <property type="match status" value="1"/>
</dbReference>
<dbReference type="Gene3D" id="1.10.510.10">
    <property type="entry name" value="Transferase(Phosphotransferase) domain 1"/>
    <property type="match status" value="1"/>
</dbReference>
<evidence type="ECO:0000256" key="2">
    <source>
        <dbReference type="ARBA" id="ARBA00022527"/>
    </source>
</evidence>
<dbReference type="PROSITE" id="PS00108">
    <property type="entry name" value="PROTEIN_KINASE_ST"/>
    <property type="match status" value="1"/>
</dbReference>
<dbReference type="PROSITE" id="PS51178">
    <property type="entry name" value="PASTA"/>
    <property type="match status" value="2"/>
</dbReference>
<keyword evidence="12" id="KW-0812">Transmembrane</keyword>
<organism evidence="15 16">
    <name type="scientific">Auritidibacter ignavus</name>
    <dbReference type="NCBI Taxonomy" id="678932"/>
    <lineage>
        <taxon>Bacteria</taxon>
        <taxon>Bacillati</taxon>
        <taxon>Actinomycetota</taxon>
        <taxon>Actinomycetes</taxon>
        <taxon>Micrococcales</taxon>
        <taxon>Micrococcaceae</taxon>
        <taxon>Auritidibacter</taxon>
    </lineage>
</organism>
<accession>A0AAJ6DC52</accession>
<evidence type="ECO:0000256" key="3">
    <source>
        <dbReference type="ARBA" id="ARBA00022679"/>
    </source>
</evidence>
<dbReference type="GO" id="GO:0005524">
    <property type="term" value="F:ATP binding"/>
    <property type="evidence" value="ECO:0007669"/>
    <property type="project" value="UniProtKB-UniRule"/>
</dbReference>
<keyword evidence="7 10" id="KW-0067">ATP-binding</keyword>
<dbReference type="PANTHER" id="PTHR43289:SF6">
    <property type="entry name" value="SERINE_THREONINE-PROTEIN KINASE NEKL-3"/>
    <property type="match status" value="1"/>
</dbReference>
<dbReference type="EMBL" id="CP122566">
    <property type="protein sequence ID" value="WGH92442.1"/>
    <property type="molecule type" value="Genomic_DNA"/>
</dbReference>
<dbReference type="RefSeq" id="WP_279673394.1">
    <property type="nucleotide sequence ID" value="NZ_CP122562.1"/>
</dbReference>
<evidence type="ECO:0000256" key="1">
    <source>
        <dbReference type="ARBA" id="ARBA00012513"/>
    </source>
</evidence>
<dbReference type="PROSITE" id="PS00107">
    <property type="entry name" value="PROTEIN_KINASE_ATP"/>
    <property type="match status" value="1"/>
</dbReference>
<feature type="domain" description="Protein kinase" evidence="13">
    <location>
        <begin position="11"/>
        <end position="286"/>
    </location>
</feature>
<evidence type="ECO:0000313" key="16">
    <source>
        <dbReference type="Proteomes" id="UP001224674"/>
    </source>
</evidence>
<proteinExistence type="predicted"/>
<dbReference type="FunFam" id="1.10.510.10:FF:000021">
    <property type="entry name" value="Serine/threonine protein kinase"/>
    <property type="match status" value="1"/>
</dbReference>
<dbReference type="Gene3D" id="3.30.200.20">
    <property type="entry name" value="Phosphorylase Kinase, domain 1"/>
    <property type="match status" value="1"/>
</dbReference>
<feature type="binding site" evidence="10">
    <location>
        <position position="40"/>
    </location>
    <ligand>
        <name>ATP</name>
        <dbReference type="ChEBI" id="CHEBI:30616"/>
    </ligand>
</feature>
<keyword evidence="12" id="KW-0472">Membrane</keyword>
<dbReference type="SMART" id="SM00220">
    <property type="entry name" value="S_TKc"/>
    <property type="match status" value="1"/>
</dbReference>
<dbReference type="SUPFAM" id="SSF56112">
    <property type="entry name" value="Protein kinase-like (PK-like)"/>
    <property type="match status" value="1"/>
</dbReference>
<dbReference type="CDD" id="cd06577">
    <property type="entry name" value="PASTA_pknB"/>
    <property type="match status" value="3"/>
</dbReference>
<evidence type="ECO:0000259" key="14">
    <source>
        <dbReference type="PROSITE" id="PS51178"/>
    </source>
</evidence>
<evidence type="ECO:0000256" key="10">
    <source>
        <dbReference type="PROSITE-ProRule" id="PRU10141"/>
    </source>
</evidence>
<feature type="region of interest" description="Disordered" evidence="11">
    <location>
        <begin position="308"/>
        <end position="341"/>
    </location>
</feature>
<dbReference type="InterPro" id="IPR011009">
    <property type="entry name" value="Kinase-like_dom_sf"/>
</dbReference>
<keyword evidence="6 15" id="KW-0418">Kinase</keyword>
<dbReference type="InterPro" id="IPR008271">
    <property type="entry name" value="Ser/Thr_kinase_AS"/>
</dbReference>